<name>A0ABD1U687_9LAMI</name>
<dbReference type="GO" id="GO:0016874">
    <property type="term" value="F:ligase activity"/>
    <property type="evidence" value="ECO:0007669"/>
    <property type="project" value="UniProtKB-KW"/>
</dbReference>
<dbReference type="PANTHER" id="PTHR11777">
    <property type="entry name" value="ALANYL-TRNA SYNTHETASE"/>
    <property type="match status" value="1"/>
</dbReference>
<gene>
    <name evidence="2" type="ORF">Fot_24454</name>
</gene>
<proteinExistence type="predicted"/>
<protein>
    <submittedName>
        <fullName evidence="2">Alanine-tRNA ligase</fullName>
    </submittedName>
</protein>
<dbReference type="InterPro" id="IPR050058">
    <property type="entry name" value="Ala-tRNA_ligase"/>
</dbReference>
<dbReference type="InterPro" id="IPR045864">
    <property type="entry name" value="aa-tRNA-synth_II/BPL/LPL"/>
</dbReference>
<feature type="domain" description="Alanyl-tRNA synthetase class IIc N-terminal" evidence="1">
    <location>
        <begin position="14"/>
        <end position="49"/>
    </location>
</feature>
<dbReference type="SUPFAM" id="SSF55681">
    <property type="entry name" value="Class II aaRS and biotin synthetases"/>
    <property type="match status" value="1"/>
</dbReference>
<keyword evidence="3" id="KW-1185">Reference proteome</keyword>
<accession>A0ABD1U687</accession>
<evidence type="ECO:0000313" key="2">
    <source>
        <dbReference type="EMBL" id="KAL2520531.1"/>
    </source>
</evidence>
<dbReference type="Gene3D" id="3.30.930.10">
    <property type="entry name" value="Bira Bifunctional Protein, Domain 2"/>
    <property type="match status" value="1"/>
</dbReference>
<dbReference type="InterPro" id="IPR018164">
    <property type="entry name" value="Ala-tRNA-synth_IIc_N"/>
</dbReference>
<comment type="caution">
    <text evidence="2">The sequence shown here is derived from an EMBL/GenBank/DDBJ whole genome shotgun (WGS) entry which is preliminary data.</text>
</comment>
<organism evidence="2 3">
    <name type="scientific">Forsythia ovata</name>
    <dbReference type="NCBI Taxonomy" id="205694"/>
    <lineage>
        <taxon>Eukaryota</taxon>
        <taxon>Viridiplantae</taxon>
        <taxon>Streptophyta</taxon>
        <taxon>Embryophyta</taxon>
        <taxon>Tracheophyta</taxon>
        <taxon>Spermatophyta</taxon>
        <taxon>Magnoliopsida</taxon>
        <taxon>eudicotyledons</taxon>
        <taxon>Gunneridae</taxon>
        <taxon>Pentapetalae</taxon>
        <taxon>asterids</taxon>
        <taxon>lamiids</taxon>
        <taxon>Lamiales</taxon>
        <taxon>Oleaceae</taxon>
        <taxon>Forsythieae</taxon>
        <taxon>Forsythia</taxon>
    </lineage>
</organism>
<dbReference type="PANTHER" id="PTHR11777:SF9">
    <property type="entry name" value="ALANINE--TRNA LIGASE, CYTOPLASMIC"/>
    <property type="match status" value="1"/>
</dbReference>
<evidence type="ECO:0000313" key="3">
    <source>
        <dbReference type="Proteomes" id="UP001604277"/>
    </source>
</evidence>
<dbReference type="AlphaFoldDB" id="A0ABD1U687"/>
<dbReference type="Pfam" id="PF01411">
    <property type="entry name" value="tRNA-synt_2c"/>
    <property type="match status" value="1"/>
</dbReference>
<keyword evidence="2" id="KW-0436">Ligase</keyword>
<reference evidence="3" key="1">
    <citation type="submission" date="2024-07" db="EMBL/GenBank/DDBJ databases">
        <title>Two chromosome-level genome assemblies of Korean endemic species Abeliophyllum distichum and Forsythia ovata (Oleaceae).</title>
        <authorList>
            <person name="Jang H."/>
        </authorList>
    </citation>
    <scope>NUCLEOTIDE SEQUENCE [LARGE SCALE GENOMIC DNA]</scope>
</reference>
<dbReference type="Proteomes" id="UP001604277">
    <property type="component" value="Unassembled WGS sequence"/>
</dbReference>
<evidence type="ECO:0000259" key="1">
    <source>
        <dbReference type="Pfam" id="PF01411"/>
    </source>
</evidence>
<dbReference type="EMBL" id="JBFOLJ010000007">
    <property type="protein sequence ID" value="KAL2520531.1"/>
    <property type="molecule type" value="Genomic_DNA"/>
</dbReference>
<sequence length="106" mass="11941">MGSQATELEWPANQVRDTFIKLFEDEGHVHWTSSPDVPHNDPTLLFINADGLEIVTEISYKGLFGKLLDLCSVDTSLHELEMRFLQPGDAMFAEPIQIKPAFPDII</sequence>